<dbReference type="InterPro" id="IPR001810">
    <property type="entry name" value="F-box_dom"/>
</dbReference>
<evidence type="ECO:0000313" key="3">
    <source>
        <dbReference type="Proteomes" id="UP001642540"/>
    </source>
</evidence>
<dbReference type="SUPFAM" id="SSF81383">
    <property type="entry name" value="F-box domain"/>
    <property type="match status" value="1"/>
</dbReference>
<name>A0ABP1PIH0_9HEXA</name>
<organism evidence="2 3">
    <name type="scientific">Orchesella dallaii</name>
    <dbReference type="NCBI Taxonomy" id="48710"/>
    <lineage>
        <taxon>Eukaryota</taxon>
        <taxon>Metazoa</taxon>
        <taxon>Ecdysozoa</taxon>
        <taxon>Arthropoda</taxon>
        <taxon>Hexapoda</taxon>
        <taxon>Collembola</taxon>
        <taxon>Entomobryomorpha</taxon>
        <taxon>Entomobryoidea</taxon>
        <taxon>Orchesellidae</taxon>
        <taxon>Orchesellinae</taxon>
        <taxon>Orchesella</taxon>
    </lineage>
</organism>
<gene>
    <name evidence="2" type="ORF">ODALV1_LOCUS382</name>
</gene>
<dbReference type="PROSITE" id="PS50181">
    <property type="entry name" value="FBOX"/>
    <property type="match status" value="1"/>
</dbReference>
<feature type="domain" description="F-box" evidence="1">
    <location>
        <begin position="29"/>
        <end position="78"/>
    </location>
</feature>
<comment type="caution">
    <text evidence="2">The sequence shown here is derived from an EMBL/GenBank/DDBJ whole genome shotgun (WGS) entry which is preliminary data.</text>
</comment>
<reference evidence="2 3" key="1">
    <citation type="submission" date="2024-08" db="EMBL/GenBank/DDBJ databases">
        <authorList>
            <person name="Cucini C."/>
            <person name="Frati F."/>
        </authorList>
    </citation>
    <scope>NUCLEOTIDE SEQUENCE [LARGE SCALE GENOMIC DNA]</scope>
</reference>
<evidence type="ECO:0000313" key="2">
    <source>
        <dbReference type="EMBL" id="CAL8068613.1"/>
    </source>
</evidence>
<dbReference type="InterPro" id="IPR036047">
    <property type="entry name" value="F-box-like_dom_sf"/>
</dbReference>
<dbReference type="EMBL" id="CAXLJM020000002">
    <property type="protein sequence ID" value="CAL8068613.1"/>
    <property type="molecule type" value="Genomic_DNA"/>
</dbReference>
<dbReference type="Pfam" id="PF00646">
    <property type="entry name" value="F-box"/>
    <property type="match status" value="1"/>
</dbReference>
<evidence type="ECO:0000259" key="1">
    <source>
        <dbReference type="PROSITE" id="PS50181"/>
    </source>
</evidence>
<accession>A0ABP1PIH0</accession>
<proteinExistence type="predicted"/>
<keyword evidence="3" id="KW-1185">Reference proteome</keyword>
<protein>
    <recommendedName>
        <fullName evidence="1">F-box domain-containing protein</fullName>
    </recommendedName>
</protein>
<dbReference type="Proteomes" id="UP001642540">
    <property type="component" value="Unassembled WGS sequence"/>
</dbReference>
<sequence>MEKKDKKEDSAVVALNLVQGPNPVVLTSPKTEPMLPPQVWEQVFKYLSNHDLKAVMNTCPEWCTLLQAKKGEIYFPKVLLCMGNKLSRESTLACRLVNKECDLMVRIAYPEIIHAIFVHEMIDMSRIHEFLRNFDDYDDFFEGVLRDIQERFRVKMKMVAEIFRR</sequence>